<evidence type="ECO:0000313" key="2">
    <source>
        <dbReference type="EMBL" id="XBM00231.1"/>
    </source>
</evidence>
<feature type="transmembrane region" description="Helical" evidence="1">
    <location>
        <begin position="28"/>
        <end position="48"/>
    </location>
</feature>
<keyword evidence="1" id="KW-0812">Transmembrane</keyword>
<feature type="transmembrane region" description="Helical" evidence="1">
    <location>
        <begin position="60"/>
        <end position="77"/>
    </location>
</feature>
<sequence>MSFDSLIRKYAPFIGCISLISLAHQRQALMLAWFILPFLAIAYFIELVKCATGQNNWHEVRIRLLCWVASFALIFAIHEYRWQQDRKQLNAIAAKITAFNMQQKRYPDSLKEIGLDAARSEPRIGYKLQNGQATLWYLDSKQMYAFHYYHFETRRWDYVVP</sequence>
<protein>
    <submittedName>
        <fullName evidence="2">Uncharacterized protein</fullName>
    </submittedName>
</protein>
<keyword evidence="1" id="KW-0472">Membrane</keyword>
<proteinExistence type="predicted"/>
<evidence type="ECO:0000256" key="1">
    <source>
        <dbReference type="SAM" id="Phobius"/>
    </source>
</evidence>
<dbReference type="KEGG" id="cmav:ABHF33_14410"/>
<name>A0AAU7F7U7_9NEIS</name>
<dbReference type="AlphaFoldDB" id="A0AAU7F7U7"/>
<dbReference type="RefSeq" id="WP_348944596.1">
    <property type="nucleotide sequence ID" value="NZ_CP157355.1"/>
</dbReference>
<organism evidence="2">
    <name type="scientific">Chitinibacter mangrovi</name>
    <dbReference type="NCBI Taxonomy" id="3153927"/>
    <lineage>
        <taxon>Bacteria</taxon>
        <taxon>Pseudomonadati</taxon>
        <taxon>Pseudomonadota</taxon>
        <taxon>Betaproteobacteria</taxon>
        <taxon>Neisseriales</taxon>
        <taxon>Chitinibacteraceae</taxon>
        <taxon>Chitinibacter</taxon>
    </lineage>
</organism>
<gene>
    <name evidence="2" type="ORF">ABHF33_14410</name>
</gene>
<dbReference type="EMBL" id="CP157355">
    <property type="protein sequence ID" value="XBM00231.1"/>
    <property type="molecule type" value="Genomic_DNA"/>
</dbReference>
<reference evidence="2" key="1">
    <citation type="submission" date="2024-05" db="EMBL/GenBank/DDBJ databases">
        <authorList>
            <person name="Yang L."/>
            <person name="Pan L."/>
        </authorList>
    </citation>
    <scope>NUCLEOTIDE SEQUENCE</scope>
    <source>
        <strain evidence="2">FCG-7</strain>
    </source>
</reference>
<accession>A0AAU7F7U7</accession>
<keyword evidence="1" id="KW-1133">Transmembrane helix</keyword>